<evidence type="ECO:0000313" key="1">
    <source>
        <dbReference type="EMBL" id="KKL87055.1"/>
    </source>
</evidence>
<proteinExistence type="predicted"/>
<dbReference type="EMBL" id="LAZR01020939">
    <property type="protein sequence ID" value="KKL87055.1"/>
    <property type="molecule type" value="Genomic_DNA"/>
</dbReference>
<dbReference type="AlphaFoldDB" id="A0A0F9HZG6"/>
<sequence>MADEFPVVCAWCQPSPQGTSSTICPACLAKELREIAKQPFRAIVADINRMTREMRKRGL</sequence>
<comment type="caution">
    <text evidence="1">The sequence shown here is derived from an EMBL/GenBank/DDBJ whole genome shotgun (WGS) entry which is preliminary data.</text>
</comment>
<gene>
    <name evidence="1" type="ORF">LCGC14_1938570</name>
</gene>
<reference evidence="1" key="1">
    <citation type="journal article" date="2015" name="Nature">
        <title>Complex archaea that bridge the gap between prokaryotes and eukaryotes.</title>
        <authorList>
            <person name="Spang A."/>
            <person name="Saw J.H."/>
            <person name="Jorgensen S.L."/>
            <person name="Zaremba-Niedzwiedzka K."/>
            <person name="Martijn J."/>
            <person name="Lind A.E."/>
            <person name="van Eijk R."/>
            <person name="Schleper C."/>
            <person name="Guy L."/>
            <person name="Ettema T.J."/>
        </authorList>
    </citation>
    <scope>NUCLEOTIDE SEQUENCE</scope>
</reference>
<name>A0A0F9HZG6_9ZZZZ</name>
<accession>A0A0F9HZG6</accession>
<protein>
    <submittedName>
        <fullName evidence="1">Uncharacterized protein</fullName>
    </submittedName>
</protein>
<organism evidence="1">
    <name type="scientific">marine sediment metagenome</name>
    <dbReference type="NCBI Taxonomy" id="412755"/>
    <lineage>
        <taxon>unclassified sequences</taxon>
        <taxon>metagenomes</taxon>
        <taxon>ecological metagenomes</taxon>
    </lineage>
</organism>